<dbReference type="OrthoDB" id="3705032at2759"/>
<protein>
    <submittedName>
        <fullName evidence="2">Uncharacterized protein</fullName>
    </submittedName>
</protein>
<dbReference type="AlphaFoldDB" id="A0A5N7CMV9"/>
<feature type="signal peptide" evidence="1">
    <location>
        <begin position="1"/>
        <end position="19"/>
    </location>
</feature>
<evidence type="ECO:0000313" key="2">
    <source>
        <dbReference type="EMBL" id="KAE8395590.1"/>
    </source>
</evidence>
<proteinExistence type="predicted"/>
<dbReference type="EMBL" id="ML735218">
    <property type="protein sequence ID" value="KAE8395590.1"/>
    <property type="molecule type" value="Genomic_DNA"/>
</dbReference>
<keyword evidence="1" id="KW-0732">Signal</keyword>
<organism evidence="2">
    <name type="scientific">Petromyces alliaceus</name>
    <name type="common">Aspergillus alliaceus</name>
    <dbReference type="NCBI Taxonomy" id="209559"/>
    <lineage>
        <taxon>Eukaryota</taxon>
        <taxon>Fungi</taxon>
        <taxon>Dikarya</taxon>
        <taxon>Ascomycota</taxon>
        <taxon>Pezizomycotina</taxon>
        <taxon>Eurotiomycetes</taxon>
        <taxon>Eurotiomycetidae</taxon>
        <taxon>Eurotiales</taxon>
        <taxon>Aspergillaceae</taxon>
        <taxon>Aspergillus</taxon>
        <taxon>Aspergillus subgen. Circumdati</taxon>
    </lineage>
</organism>
<accession>A0A5N7CMV9</accession>
<evidence type="ECO:0000256" key="1">
    <source>
        <dbReference type="SAM" id="SignalP"/>
    </source>
</evidence>
<gene>
    <name evidence="2" type="ORF">BDV23DRAFT_145233</name>
</gene>
<reference evidence="2" key="1">
    <citation type="submission" date="2019-04" db="EMBL/GenBank/DDBJ databases">
        <title>Friends and foes A comparative genomics studyof 23 Aspergillus species from section Flavi.</title>
        <authorList>
            <consortium name="DOE Joint Genome Institute"/>
            <person name="Kjaerbolling I."/>
            <person name="Vesth T."/>
            <person name="Frisvad J.C."/>
            <person name="Nybo J.L."/>
            <person name="Theobald S."/>
            <person name="Kildgaard S."/>
            <person name="Isbrandt T."/>
            <person name="Kuo A."/>
            <person name="Sato A."/>
            <person name="Lyhne E.K."/>
            <person name="Kogle M.E."/>
            <person name="Wiebenga A."/>
            <person name="Kun R.S."/>
            <person name="Lubbers R.J."/>
            <person name="Makela M.R."/>
            <person name="Barry K."/>
            <person name="Chovatia M."/>
            <person name="Clum A."/>
            <person name="Daum C."/>
            <person name="Haridas S."/>
            <person name="He G."/>
            <person name="LaButti K."/>
            <person name="Lipzen A."/>
            <person name="Mondo S."/>
            <person name="Riley R."/>
            <person name="Salamov A."/>
            <person name="Simmons B.A."/>
            <person name="Magnuson J.K."/>
            <person name="Henrissat B."/>
            <person name="Mortensen U.H."/>
            <person name="Larsen T.O."/>
            <person name="Devries R.P."/>
            <person name="Grigoriev I.V."/>
            <person name="Machida M."/>
            <person name="Baker S.E."/>
            <person name="Andersen M.R."/>
        </authorList>
    </citation>
    <scope>NUCLEOTIDE SEQUENCE [LARGE SCALE GENOMIC DNA]</scope>
    <source>
        <strain evidence="2">IBT 14317</strain>
    </source>
</reference>
<dbReference type="Proteomes" id="UP000326877">
    <property type="component" value="Unassembled WGS sequence"/>
</dbReference>
<name>A0A5N7CMV9_PETAA</name>
<sequence>MRALFLLLVAGALLGRAAQNQELNYEESVPALPYGNNAVSVDSHGNVWLNILNFAVHELPHIQKSVGISSLDNARELQVIARLTQAVASQHR</sequence>
<feature type="chain" id="PRO_5024840252" evidence="1">
    <location>
        <begin position="20"/>
        <end position="92"/>
    </location>
</feature>